<sequence>MDEKTKENGLLDDSLTSIQWLCQLESNKLLKSKSYDKCQSVTSSSASRPEENNNPYPKPQHSYATLIVLAINSARDKRMTLQGIYAWIEHNFPYYKYAKKGWKNSIRHNLSLHKFFIKEQRADVLCGKGSFWRISPEGKENLMRDFLKPPTNLKPPIALLPYDPNRKLRHILPKPCSDATRLQYVPLVDYNLPILLVPTANEAANQISLDPVQSLPTQEQRDYYASPFQQGLVCTTSKSATQSEVVDSASNSMSSSQTVEGVNKFYACESEGQSFSGTCLEATTTKAHLYTPTQGQNRHKTASRKPKEASSKRQRSQASKTPKRVPNILRRKKRLLVKSPERQEAIIETQLKSSVESTLAAINCSNYAPYSPKRRVDDLGNTLCAPGFSPVGHNRSFDFIQQGFGSPGISPLRLPVCFSSGFTPLRQGGCDLGTVSTPTNSCLGDLSFNWTPFNTGLTPISANTSPSNFGSNTQRCRKSLGLDQVNETTESTQLSPSW</sequence>
<dbReference type="AlphaFoldDB" id="A0A7D9EGY8"/>
<name>A0A7D9EGY8_PARCT</name>
<evidence type="ECO:0000313" key="6">
    <source>
        <dbReference type="EMBL" id="CAB4008120.1"/>
    </source>
</evidence>
<keyword evidence="3" id="KW-0804">Transcription</keyword>
<dbReference type="InterPro" id="IPR045912">
    <property type="entry name" value="FOXJ2/3-like"/>
</dbReference>
<keyword evidence="1" id="KW-0805">Transcription regulation</keyword>
<dbReference type="GO" id="GO:0000978">
    <property type="term" value="F:RNA polymerase II cis-regulatory region sequence-specific DNA binding"/>
    <property type="evidence" value="ECO:0007669"/>
    <property type="project" value="TreeGrafter"/>
</dbReference>
<dbReference type="FunFam" id="1.10.10.10:FF:000135">
    <property type="entry name" value="forkhead box protein G1"/>
    <property type="match status" value="1"/>
</dbReference>
<dbReference type="EMBL" id="CACRXK020006027">
    <property type="protein sequence ID" value="CAB4008120.1"/>
    <property type="molecule type" value="Genomic_DNA"/>
</dbReference>
<keyword evidence="4 5" id="KW-0539">Nucleus</keyword>
<dbReference type="CDD" id="cd00059">
    <property type="entry name" value="FH_FOX"/>
    <property type="match status" value="1"/>
</dbReference>
<dbReference type="InterPro" id="IPR036388">
    <property type="entry name" value="WH-like_DNA-bd_sf"/>
</dbReference>
<dbReference type="Proteomes" id="UP001152795">
    <property type="component" value="Unassembled WGS sequence"/>
</dbReference>
<evidence type="ECO:0000256" key="1">
    <source>
        <dbReference type="ARBA" id="ARBA00023015"/>
    </source>
</evidence>
<dbReference type="GO" id="GO:0005634">
    <property type="term" value="C:nucleus"/>
    <property type="evidence" value="ECO:0007669"/>
    <property type="project" value="UniProtKB-SubCell"/>
</dbReference>
<dbReference type="PRINTS" id="PR00053">
    <property type="entry name" value="FORKHEAD"/>
</dbReference>
<evidence type="ECO:0000313" key="7">
    <source>
        <dbReference type="Proteomes" id="UP001152795"/>
    </source>
</evidence>
<comment type="caution">
    <text evidence="6">The sequence shown here is derived from an EMBL/GenBank/DDBJ whole genome shotgun (WGS) entry which is preliminary data.</text>
</comment>
<dbReference type="GO" id="GO:0000981">
    <property type="term" value="F:DNA-binding transcription factor activity, RNA polymerase II-specific"/>
    <property type="evidence" value="ECO:0007669"/>
    <property type="project" value="TreeGrafter"/>
</dbReference>
<dbReference type="PROSITE" id="PS00657">
    <property type="entry name" value="FORK_HEAD_1"/>
    <property type="match status" value="1"/>
</dbReference>
<evidence type="ECO:0000256" key="5">
    <source>
        <dbReference type="PROSITE-ProRule" id="PRU00089"/>
    </source>
</evidence>
<evidence type="ECO:0000256" key="3">
    <source>
        <dbReference type="ARBA" id="ARBA00023163"/>
    </source>
</evidence>
<dbReference type="PANTHER" id="PTHR46078:SF2">
    <property type="entry name" value="FORK-HEAD DOMAIN-CONTAINING PROTEIN"/>
    <property type="match status" value="1"/>
</dbReference>
<evidence type="ECO:0000256" key="2">
    <source>
        <dbReference type="ARBA" id="ARBA00023125"/>
    </source>
</evidence>
<dbReference type="InterPro" id="IPR036390">
    <property type="entry name" value="WH_DNA-bd_sf"/>
</dbReference>
<dbReference type="PROSITE" id="PS50039">
    <property type="entry name" value="FORK_HEAD_3"/>
    <property type="match status" value="1"/>
</dbReference>
<accession>A0A7D9EGY8</accession>
<gene>
    <name evidence="6" type="ORF">PACLA_8A030009</name>
</gene>
<dbReference type="InterPro" id="IPR018122">
    <property type="entry name" value="TF_fork_head_CS_1"/>
</dbReference>
<dbReference type="InterPro" id="IPR030456">
    <property type="entry name" value="TF_fork_head_CS_2"/>
</dbReference>
<evidence type="ECO:0000256" key="4">
    <source>
        <dbReference type="ARBA" id="ARBA00023242"/>
    </source>
</evidence>
<dbReference type="PROSITE" id="PS00658">
    <property type="entry name" value="FORK_HEAD_2"/>
    <property type="match status" value="1"/>
</dbReference>
<dbReference type="InterPro" id="IPR001766">
    <property type="entry name" value="Fork_head_dom"/>
</dbReference>
<feature type="DNA-binding region" description="Fork-head" evidence="5">
    <location>
        <begin position="58"/>
        <end position="143"/>
    </location>
</feature>
<comment type="subcellular location">
    <subcellularLocation>
        <location evidence="5">Nucleus</location>
    </subcellularLocation>
</comment>
<proteinExistence type="predicted"/>
<protein>
    <submittedName>
        <fullName evidence="6">Forkhead box M1</fullName>
    </submittedName>
</protein>
<organism evidence="6 7">
    <name type="scientific">Paramuricea clavata</name>
    <name type="common">Red gorgonian</name>
    <name type="synonym">Violescent sea-whip</name>
    <dbReference type="NCBI Taxonomy" id="317549"/>
    <lineage>
        <taxon>Eukaryota</taxon>
        <taxon>Metazoa</taxon>
        <taxon>Cnidaria</taxon>
        <taxon>Anthozoa</taxon>
        <taxon>Octocorallia</taxon>
        <taxon>Malacalcyonacea</taxon>
        <taxon>Plexauridae</taxon>
        <taxon>Paramuricea</taxon>
    </lineage>
</organism>
<keyword evidence="7" id="KW-1185">Reference proteome</keyword>
<keyword evidence="2 5" id="KW-0238">DNA-binding</keyword>
<dbReference type="SMART" id="SM00339">
    <property type="entry name" value="FH"/>
    <property type="match status" value="1"/>
</dbReference>
<dbReference type="PANTHER" id="PTHR46078">
    <property type="entry name" value="FORKHEAD BOX PROTEIN J2 FAMILY MEMBER"/>
    <property type="match status" value="1"/>
</dbReference>
<dbReference type="Pfam" id="PF00250">
    <property type="entry name" value="Forkhead"/>
    <property type="match status" value="1"/>
</dbReference>
<dbReference type="OrthoDB" id="5954824at2759"/>
<reference evidence="6" key="1">
    <citation type="submission" date="2020-04" db="EMBL/GenBank/DDBJ databases">
        <authorList>
            <person name="Alioto T."/>
            <person name="Alioto T."/>
            <person name="Gomez Garrido J."/>
        </authorList>
    </citation>
    <scope>NUCLEOTIDE SEQUENCE</scope>
    <source>
        <strain evidence="6">A484AB</strain>
    </source>
</reference>
<dbReference type="SUPFAM" id="SSF46785">
    <property type="entry name" value="Winged helix' DNA-binding domain"/>
    <property type="match status" value="1"/>
</dbReference>
<dbReference type="Gene3D" id="1.10.10.10">
    <property type="entry name" value="Winged helix-like DNA-binding domain superfamily/Winged helix DNA-binding domain"/>
    <property type="match status" value="1"/>
</dbReference>